<evidence type="ECO:0000313" key="10">
    <source>
        <dbReference type="Proteomes" id="UP000724148"/>
    </source>
</evidence>
<keyword evidence="3 8" id="KW-0812">Transmembrane</keyword>
<feature type="transmembrane region" description="Helical" evidence="8">
    <location>
        <begin position="12"/>
        <end position="29"/>
    </location>
</feature>
<name>A0A931SBS3_9BACT</name>
<dbReference type="GO" id="GO:0008360">
    <property type="term" value="P:regulation of cell shape"/>
    <property type="evidence" value="ECO:0007669"/>
    <property type="project" value="UniProtKB-KW"/>
</dbReference>
<evidence type="ECO:0000256" key="5">
    <source>
        <dbReference type="ARBA" id="ARBA00022984"/>
    </source>
</evidence>
<protein>
    <recommendedName>
        <fullName evidence="11">Murein biosynthesis integral membrane protein MurJ</fullName>
    </recommendedName>
</protein>
<keyword evidence="7 8" id="KW-0472">Membrane</keyword>
<evidence type="ECO:0000256" key="3">
    <source>
        <dbReference type="ARBA" id="ARBA00022692"/>
    </source>
</evidence>
<evidence type="ECO:0008006" key="11">
    <source>
        <dbReference type="Google" id="ProtNLM"/>
    </source>
</evidence>
<keyword evidence="5" id="KW-0573">Peptidoglycan synthesis</keyword>
<dbReference type="PANTHER" id="PTHR47019">
    <property type="entry name" value="LIPID II FLIPPASE MURJ"/>
    <property type="match status" value="1"/>
</dbReference>
<evidence type="ECO:0000256" key="4">
    <source>
        <dbReference type="ARBA" id="ARBA00022960"/>
    </source>
</evidence>
<feature type="transmembrane region" description="Helical" evidence="8">
    <location>
        <begin position="56"/>
        <end position="75"/>
    </location>
</feature>
<organism evidence="9 10">
    <name type="scientific">Candidatus Sungiibacteriota bacterium</name>
    <dbReference type="NCBI Taxonomy" id="2750080"/>
    <lineage>
        <taxon>Bacteria</taxon>
        <taxon>Candidatus Sungiibacteriota</taxon>
    </lineage>
</organism>
<dbReference type="GO" id="GO:0034204">
    <property type="term" value="P:lipid translocation"/>
    <property type="evidence" value="ECO:0007669"/>
    <property type="project" value="TreeGrafter"/>
</dbReference>
<evidence type="ECO:0000256" key="6">
    <source>
        <dbReference type="ARBA" id="ARBA00022989"/>
    </source>
</evidence>
<dbReference type="GO" id="GO:0015648">
    <property type="term" value="F:lipid-linked peptidoglycan transporter activity"/>
    <property type="evidence" value="ECO:0007669"/>
    <property type="project" value="TreeGrafter"/>
</dbReference>
<dbReference type="PANTHER" id="PTHR47019:SF1">
    <property type="entry name" value="LIPID II FLIPPASE MURJ"/>
    <property type="match status" value="1"/>
</dbReference>
<evidence type="ECO:0000256" key="1">
    <source>
        <dbReference type="ARBA" id="ARBA00004651"/>
    </source>
</evidence>
<comment type="caution">
    <text evidence="9">The sequence shown here is derived from an EMBL/GenBank/DDBJ whole genome shotgun (WGS) entry which is preliminary data.</text>
</comment>
<evidence type="ECO:0000256" key="8">
    <source>
        <dbReference type="SAM" id="Phobius"/>
    </source>
</evidence>
<dbReference type="EMBL" id="JACOZA010000071">
    <property type="protein sequence ID" value="MBI2096996.1"/>
    <property type="molecule type" value="Genomic_DNA"/>
</dbReference>
<reference evidence="9" key="1">
    <citation type="submission" date="2020-07" db="EMBL/GenBank/DDBJ databases">
        <title>Huge and variable diversity of episymbiotic CPR bacteria and DPANN archaea in groundwater ecosystems.</title>
        <authorList>
            <person name="He C.Y."/>
            <person name="Keren R."/>
            <person name="Whittaker M."/>
            <person name="Farag I.F."/>
            <person name="Doudna J."/>
            <person name="Cate J.H.D."/>
            <person name="Banfield J.F."/>
        </authorList>
    </citation>
    <scope>NUCLEOTIDE SEQUENCE</scope>
    <source>
        <strain evidence="9">NC_groundwater_193_Ag_S-0.1um_51_7</strain>
    </source>
</reference>
<accession>A0A931SBS3</accession>
<comment type="subcellular location">
    <subcellularLocation>
        <location evidence="1">Cell membrane</location>
        <topology evidence="1">Multi-pass membrane protein</topology>
    </subcellularLocation>
</comment>
<dbReference type="InterPro" id="IPR051050">
    <property type="entry name" value="Lipid_II_flippase_MurJ/MviN"/>
</dbReference>
<evidence type="ECO:0000313" key="9">
    <source>
        <dbReference type="EMBL" id="MBI2096996.1"/>
    </source>
</evidence>
<sequence length="133" mass="14209">MLQKEIPSIHGAAFLIGAAGLLSRILGVLRDRLLASHFGASRTLDVYYASFQIPDFLFTVFLVGAASAAIVPLLIEYQQSDEKKASLLIGGLLSIFSFGAVILSLLVAVLAPFLVSIIAPGFQTDERALMVVM</sequence>
<dbReference type="Proteomes" id="UP000724148">
    <property type="component" value="Unassembled WGS sequence"/>
</dbReference>
<dbReference type="GO" id="GO:0005886">
    <property type="term" value="C:plasma membrane"/>
    <property type="evidence" value="ECO:0007669"/>
    <property type="project" value="UniProtKB-SubCell"/>
</dbReference>
<proteinExistence type="predicted"/>
<evidence type="ECO:0000256" key="2">
    <source>
        <dbReference type="ARBA" id="ARBA00022475"/>
    </source>
</evidence>
<keyword evidence="2" id="KW-1003">Cell membrane</keyword>
<keyword evidence="4" id="KW-0133">Cell shape</keyword>
<feature type="non-terminal residue" evidence="9">
    <location>
        <position position="133"/>
    </location>
</feature>
<dbReference type="AlphaFoldDB" id="A0A931SBS3"/>
<gene>
    <name evidence="9" type="ORF">HYT40_02495</name>
</gene>
<evidence type="ECO:0000256" key="7">
    <source>
        <dbReference type="ARBA" id="ARBA00023136"/>
    </source>
</evidence>
<dbReference type="Pfam" id="PF03023">
    <property type="entry name" value="MurJ"/>
    <property type="match status" value="1"/>
</dbReference>
<feature type="transmembrane region" description="Helical" evidence="8">
    <location>
        <begin position="87"/>
        <end position="119"/>
    </location>
</feature>
<keyword evidence="6 8" id="KW-1133">Transmembrane helix</keyword>
<dbReference type="GO" id="GO:0009252">
    <property type="term" value="P:peptidoglycan biosynthetic process"/>
    <property type="evidence" value="ECO:0007669"/>
    <property type="project" value="UniProtKB-KW"/>
</dbReference>
<dbReference type="InterPro" id="IPR004268">
    <property type="entry name" value="MurJ"/>
</dbReference>